<dbReference type="Pfam" id="PF02129">
    <property type="entry name" value="Peptidase_S15"/>
    <property type="match status" value="1"/>
</dbReference>
<proteinExistence type="predicted"/>
<dbReference type="EMBL" id="CP017754">
    <property type="protein sequence ID" value="AOZ04957.1"/>
    <property type="molecule type" value="Genomic_DNA"/>
</dbReference>
<reference evidence="2 3" key="1">
    <citation type="submission" date="2016-10" db="EMBL/GenBank/DDBJ databases">
        <title>Complete genome sequences of three Cupriavidus strains isolated from various Malaysian environments.</title>
        <authorList>
            <person name="Abdullah A.A.-A."/>
            <person name="Shafie N.A.H."/>
            <person name="Lau N.S."/>
        </authorList>
    </citation>
    <scope>NUCLEOTIDE SEQUENCE [LARGE SCALE GENOMIC DNA]</scope>
    <source>
        <strain evidence="2 3">USMAA1020</strain>
    </source>
</reference>
<gene>
    <name evidence="2" type="ORF">BKK80_03280</name>
</gene>
<dbReference type="GO" id="GO:0016787">
    <property type="term" value="F:hydrolase activity"/>
    <property type="evidence" value="ECO:0007669"/>
    <property type="project" value="UniProtKB-KW"/>
</dbReference>
<dbReference type="Proteomes" id="UP000177515">
    <property type="component" value="Chromosome 1"/>
</dbReference>
<name>A0ABM6F0N1_9BURK</name>
<protein>
    <submittedName>
        <fullName evidence="2">Alpha/beta hydrolase</fullName>
    </submittedName>
</protein>
<sequence length="214" mass="22682">MNAHTQVLSIAGPVGAIDLSVDLPQGAAPRGLALVAHPHPLFGGTKDNKVAQTLARSFVQLGYATVRPNFRGVGGSAGEHDNGVGEQDDLLAVIAWMRTQAAWSPQAATLPLALGGFSFGSYVASHVARRLAEAGTAAQRLVMVGTAASRWQVAAVPADTIVIHGEQDDTVPLGSVFDWARPQELPVIVIPGADHFFHRKLHLIKQLVVNAWER</sequence>
<keyword evidence="2" id="KW-0378">Hydrolase</keyword>
<feature type="domain" description="Xaa-Pro dipeptidyl-peptidase-like" evidence="1">
    <location>
        <begin position="23"/>
        <end position="129"/>
    </location>
</feature>
<dbReference type="PANTHER" id="PTHR42103">
    <property type="entry name" value="ALPHA/BETA-HYDROLASES SUPERFAMILY PROTEIN"/>
    <property type="match status" value="1"/>
</dbReference>
<dbReference type="PANTHER" id="PTHR42103:SF2">
    <property type="entry name" value="AB HYDROLASE-1 DOMAIN-CONTAINING PROTEIN"/>
    <property type="match status" value="1"/>
</dbReference>
<accession>A0ABM6F0N1</accession>
<organism evidence="2 3">
    <name type="scientific">Cupriavidus malaysiensis</name>
    <dbReference type="NCBI Taxonomy" id="367825"/>
    <lineage>
        <taxon>Bacteria</taxon>
        <taxon>Pseudomonadati</taxon>
        <taxon>Pseudomonadota</taxon>
        <taxon>Betaproteobacteria</taxon>
        <taxon>Burkholderiales</taxon>
        <taxon>Burkholderiaceae</taxon>
        <taxon>Cupriavidus</taxon>
    </lineage>
</organism>
<evidence type="ECO:0000313" key="3">
    <source>
        <dbReference type="Proteomes" id="UP000177515"/>
    </source>
</evidence>
<dbReference type="SUPFAM" id="SSF53474">
    <property type="entry name" value="alpha/beta-Hydrolases"/>
    <property type="match status" value="1"/>
</dbReference>
<evidence type="ECO:0000313" key="2">
    <source>
        <dbReference type="EMBL" id="AOZ04957.1"/>
    </source>
</evidence>
<dbReference type="Gene3D" id="3.40.50.1820">
    <property type="entry name" value="alpha/beta hydrolase"/>
    <property type="match status" value="1"/>
</dbReference>
<dbReference type="InterPro" id="IPR000383">
    <property type="entry name" value="Xaa-Pro-like_dom"/>
</dbReference>
<keyword evidence="3" id="KW-1185">Reference proteome</keyword>
<evidence type="ECO:0000259" key="1">
    <source>
        <dbReference type="Pfam" id="PF02129"/>
    </source>
</evidence>
<dbReference type="InterPro" id="IPR029058">
    <property type="entry name" value="AB_hydrolase_fold"/>
</dbReference>
<dbReference type="RefSeq" id="WP_071068590.1">
    <property type="nucleotide sequence ID" value="NZ_CP017754.1"/>
</dbReference>